<dbReference type="eggNOG" id="COG0745">
    <property type="taxonomic scope" value="Bacteria"/>
</dbReference>
<evidence type="ECO:0000313" key="11">
    <source>
        <dbReference type="Proteomes" id="UP000006431"/>
    </source>
</evidence>
<dbReference type="GO" id="GO:0000156">
    <property type="term" value="F:phosphorelay response regulator activity"/>
    <property type="evidence" value="ECO:0007669"/>
    <property type="project" value="TreeGrafter"/>
</dbReference>
<keyword evidence="1 6" id="KW-0597">Phosphoprotein</keyword>
<keyword evidence="11" id="KW-1185">Reference proteome</keyword>
<dbReference type="Gene3D" id="1.10.10.10">
    <property type="entry name" value="Winged helix-like DNA-binding domain superfamily/Winged helix DNA-binding domain"/>
    <property type="match status" value="1"/>
</dbReference>
<evidence type="ECO:0000259" key="8">
    <source>
        <dbReference type="PROSITE" id="PS50110"/>
    </source>
</evidence>
<dbReference type="STRING" id="929558.SMGD1_1603"/>
<dbReference type="GO" id="GO:0005829">
    <property type="term" value="C:cytosol"/>
    <property type="evidence" value="ECO:0007669"/>
    <property type="project" value="TreeGrafter"/>
</dbReference>
<dbReference type="InterPro" id="IPR016032">
    <property type="entry name" value="Sig_transdc_resp-reg_C-effctor"/>
</dbReference>
<evidence type="ECO:0000256" key="7">
    <source>
        <dbReference type="PROSITE-ProRule" id="PRU01091"/>
    </source>
</evidence>
<dbReference type="OrthoDB" id="5348699at2"/>
<dbReference type="InterPro" id="IPR001789">
    <property type="entry name" value="Sig_transdc_resp-reg_receiver"/>
</dbReference>
<dbReference type="PROSITE" id="PS50110">
    <property type="entry name" value="RESPONSE_REGULATORY"/>
    <property type="match status" value="1"/>
</dbReference>
<dbReference type="SMART" id="SM00448">
    <property type="entry name" value="REC"/>
    <property type="match status" value="1"/>
</dbReference>
<dbReference type="RefSeq" id="WP_008336347.1">
    <property type="nucleotide sequence ID" value="NZ_AFRZ01000001.1"/>
</dbReference>
<keyword evidence="2" id="KW-0902">Two-component regulatory system</keyword>
<name>B6BHX5_SULGG</name>
<evidence type="ECO:0000313" key="10">
    <source>
        <dbReference type="EMBL" id="EHP30127.1"/>
    </source>
</evidence>
<evidence type="ECO:0000259" key="9">
    <source>
        <dbReference type="PROSITE" id="PS51755"/>
    </source>
</evidence>
<feature type="modified residue" description="4-aspartylphosphate" evidence="6">
    <location>
        <position position="61"/>
    </location>
</feature>
<evidence type="ECO:0000256" key="6">
    <source>
        <dbReference type="PROSITE-ProRule" id="PRU00169"/>
    </source>
</evidence>
<dbReference type="Pfam" id="PF00486">
    <property type="entry name" value="Trans_reg_C"/>
    <property type="match status" value="1"/>
</dbReference>
<dbReference type="InterPro" id="IPR039420">
    <property type="entry name" value="WalR-like"/>
</dbReference>
<sequence>MQTIHKRLASHTVLVAEDDPSTLKWLVRVLKIYFKDVKGASNAMDALDIFTSSPCDIVIADIQMPEVDGLSFLQKISVISPYTLRIVMTAFNSNPYLNRAVESGVHFYLKKPIDIDELLVAISSHMPDAQSIKPISNLGEGFYYDAQKRMVYKEELEPVKLTKKELQLLELLLKNPHSLVGLEMIEQNIYEEPVSADAIRMVVVGLRKKIYGDLVENLKGLGYRLNIS</sequence>
<comment type="caution">
    <text evidence="10">The sequence shown here is derived from an EMBL/GenBank/DDBJ whole genome shotgun (WGS) entry which is preliminary data.</text>
</comment>
<proteinExistence type="predicted"/>
<keyword evidence="3" id="KW-0805">Transcription regulation</keyword>
<evidence type="ECO:0000256" key="3">
    <source>
        <dbReference type="ARBA" id="ARBA00023015"/>
    </source>
</evidence>
<protein>
    <submittedName>
        <fullName evidence="10">Two component transcriptional regulator</fullName>
    </submittedName>
</protein>
<dbReference type="InterPro" id="IPR036388">
    <property type="entry name" value="WH-like_DNA-bd_sf"/>
</dbReference>
<dbReference type="SUPFAM" id="SSF52172">
    <property type="entry name" value="CheY-like"/>
    <property type="match status" value="1"/>
</dbReference>
<dbReference type="GO" id="GO:0006355">
    <property type="term" value="P:regulation of DNA-templated transcription"/>
    <property type="evidence" value="ECO:0007669"/>
    <property type="project" value="InterPro"/>
</dbReference>
<dbReference type="EMBL" id="AFRZ01000001">
    <property type="protein sequence ID" value="EHP30127.1"/>
    <property type="molecule type" value="Genomic_DNA"/>
</dbReference>
<dbReference type="GO" id="GO:0032993">
    <property type="term" value="C:protein-DNA complex"/>
    <property type="evidence" value="ECO:0007669"/>
    <property type="project" value="TreeGrafter"/>
</dbReference>
<keyword evidence="4 7" id="KW-0238">DNA-binding</keyword>
<dbReference type="GO" id="GO:0000976">
    <property type="term" value="F:transcription cis-regulatory region binding"/>
    <property type="evidence" value="ECO:0007669"/>
    <property type="project" value="TreeGrafter"/>
</dbReference>
<dbReference type="Proteomes" id="UP000006431">
    <property type="component" value="Unassembled WGS sequence"/>
</dbReference>
<dbReference type="Pfam" id="PF00072">
    <property type="entry name" value="Response_reg"/>
    <property type="match status" value="1"/>
</dbReference>
<evidence type="ECO:0000256" key="1">
    <source>
        <dbReference type="ARBA" id="ARBA00022553"/>
    </source>
</evidence>
<reference evidence="10 11" key="1">
    <citation type="journal article" date="2012" name="Proc. Natl. Acad. Sci. U.S.A.">
        <title>Genome and physiology of a model Epsilonproteobacterium responsible for sulfide detoxification in marine oxygen depletion zones.</title>
        <authorList>
            <person name="Grote J."/>
            <person name="Schott T."/>
            <person name="Bruckner C.G."/>
            <person name="Glockner F.O."/>
            <person name="Jost G."/>
            <person name="Teeling H."/>
            <person name="Labrenz M."/>
            <person name="Jurgens K."/>
        </authorList>
    </citation>
    <scope>NUCLEOTIDE SEQUENCE [LARGE SCALE GENOMIC DNA]</scope>
    <source>
        <strain evidence="10 11">GD1</strain>
    </source>
</reference>
<dbReference type="AlphaFoldDB" id="B6BHX5"/>
<dbReference type="InterPro" id="IPR001867">
    <property type="entry name" value="OmpR/PhoB-type_DNA-bd"/>
</dbReference>
<dbReference type="SMART" id="SM00862">
    <property type="entry name" value="Trans_reg_C"/>
    <property type="match status" value="1"/>
</dbReference>
<keyword evidence="5" id="KW-0804">Transcription</keyword>
<accession>B6BHX5</accession>
<feature type="domain" description="Response regulatory" evidence="8">
    <location>
        <begin position="12"/>
        <end position="126"/>
    </location>
</feature>
<gene>
    <name evidence="10" type="ORF">SMGD1_1603</name>
</gene>
<evidence type="ECO:0000256" key="5">
    <source>
        <dbReference type="ARBA" id="ARBA00023163"/>
    </source>
</evidence>
<evidence type="ECO:0000256" key="4">
    <source>
        <dbReference type="ARBA" id="ARBA00023125"/>
    </source>
</evidence>
<dbReference type="SUPFAM" id="SSF46894">
    <property type="entry name" value="C-terminal effector domain of the bipartite response regulators"/>
    <property type="match status" value="1"/>
</dbReference>
<dbReference type="HOGENOM" id="CLU_000445_30_3_7"/>
<dbReference type="PANTHER" id="PTHR48111">
    <property type="entry name" value="REGULATOR OF RPOS"/>
    <property type="match status" value="1"/>
</dbReference>
<dbReference type="InterPro" id="IPR011006">
    <property type="entry name" value="CheY-like_superfamily"/>
</dbReference>
<accession>H1FUH5</accession>
<evidence type="ECO:0000256" key="2">
    <source>
        <dbReference type="ARBA" id="ARBA00023012"/>
    </source>
</evidence>
<feature type="domain" description="OmpR/PhoB-type" evidence="9">
    <location>
        <begin position="133"/>
        <end position="227"/>
    </location>
</feature>
<dbReference type="Gene3D" id="3.40.50.2300">
    <property type="match status" value="1"/>
</dbReference>
<dbReference type="PATRIC" id="fig|929558.5.peg.1594"/>
<feature type="DNA-binding region" description="OmpR/PhoB-type" evidence="7">
    <location>
        <begin position="133"/>
        <end position="227"/>
    </location>
</feature>
<organism evidence="10 11">
    <name type="scientific">Sulfurimonas gotlandica (strain DSM 19862 / JCM 16533 / GD1)</name>
    <dbReference type="NCBI Taxonomy" id="929558"/>
    <lineage>
        <taxon>Bacteria</taxon>
        <taxon>Pseudomonadati</taxon>
        <taxon>Campylobacterota</taxon>
        <taxon>Epsilonproteobacteria</taxon>
        <taxon>Campylobacterales</taxon>
        <taxon>Sulfurimonadaceae</taxon>
        <taxon>Sulfurimonas</taxon>
    </lineage>
</organism>
<dbReference type="PROSITE" id="PS51755">
    <property type="entry name" value="OMPR_PHOB"/>
    <property type="match status" value="1"/>
</dbReference>
<dbReference type="PANTHER" id="PTHR48111:SF1">
    <property type="entry name" value="TWO-COMPONENT RESPONSE REGULATOR ORR33"/>
    <property type="match status" value="1"/>
</dbReference>